<evidence type="ECO:0000259" key="14">
    <source>
        <dbReference type="Pfam" id="PF07992"/>
    </source>
</evidence>
<dbReference type="GO" id="GO:0005829">
    <property type="term" value="C:cytosol"/>
    <property type="evidence" value="ECO:0007669"/>
    <property type="project" value="TreeGrafter"/>
</dbReference>
<dbReference type="SUPFAM" id="SSF55424">
    <property type="entry name" value="FAD/NAD-linked reductases, dimerisation (C-terminal) domain"/>
    <property type="match status" value="1"/>
</dbReference>
<dbReference type="PANTHER" id="PTHR42737:SF7">
    <property type="entry name" value="THIOREDOXIN-DISULFIDE REDUCTASE"/>
    <property type="match status" value="1"/>
</dbReference>
<feature type="binding site" evidence="10">
    <location>
        <begin position="206"/>
        <end position="213"/>
    </location>
    <ligand>
        <name>NAD(+)</name>
        <dbReference type="ChEBI" id="CHEBI:57540"/>
    </ligand>
</feature>
<dbReference type="Pfam" id="PF07992">
    <property type="entry name" value="Pyr_redox_2"/>
    <property type="match status" value="1"/>
</dbReference>
<protein>
    <recommendedName>
        <fullName evidence="2">thioredoxin-disulfide reductase (NADPH)</fullName>
        <ecNumber evidence="2">1.8.1.9</ecNumber>
    </recommendedName>
</protein>
<dbReference type="GO" id="GO:0005739">
    <property type="term" value="C:mitochondrion"/>
    <property type="evidence" value="ECO:0007669"/>
    <property type="project" value="TreeGrafter"/>
</dbReference>
<evidence type="ECO:0000256" key="10">
    <source>
        <dbReference type="PIRSR" id="PIRSR000350-3"/>
    </source>
</evidence>
<dbReference type="HOGENOM" id="CLU_016755_2_4_1"/>
<dbReference type="InterPro" id="IPR001100">
    <property type="entry name" value="Pyr_nuc-diS_OxRdtase"/>
</dbReference>
<dbReference type="AlphaFoldDB" id="R7UF62"/>
<feature type="binding site" evidence="10">
    <location>
        <position position="298"/>
    </location>
    <ligand>
        <name>NAD(+)</name>
        <dbReference type="ChEBI" id="CHEBI:57540"/>
    </ligand>
</feature>
<comment type="cofactor">
    <cofactor evidence="10">
        <name>FAD</name>
        <dbReference type="ChEBI" id="CHEBI:57692"/>
    </cofactor>
    <text evidence="10">Binds 1 FAD per subunit.</text>
</comment>
<dbReference type="EMBL" id="AMQN01008032">
    <property type="status" value="NOT_ANNOTATED_CDS"/>
    <property type="molecule type" value="Genomic_DNA"/>
</dbReference>
<evidence type="ECO:0000256" key="7">
    <source>
        <dbReference type="ARBA" id="ARBA00023157"/>
    </source>
</evidence>
<dbReference type="EMBL" id="AMQN01008033">
    <property type="status" value="NOT_ANNOTATED_CDS"/>
    <property type="molecule type" value="Genomic_DNA"/>
</dbReference>
<dbReference type="InterPro" id="IPR006338">
    <property type="entry name" value="Thioredoxin/glutathione_Rdtase"/>
</dbReference>
<keyword evidence="10" id="KW-0520">NAD</keyword>
<feature type="domain" description="Pyridine nucleotide-disulphide oxidoreductase dimerisation" evidence="13">
    <location>
        <begin position="378"/>
        <end position="489"/>
    </location>
</feature>
<keyword evidence="6 12" id="KW-0560">Oxidoreductase</keyword>
<dbReference type="EMBL" id="AMQN01008029">
    <property type="status" value="NOT_ANNOTATED_CDS"/>
    <property type="molecule type" value="Genomic_DNA"/>
</dbReference>
<keyword evidence="10" id="KW-0547">Nucleotide-binding</keyword>
<dbReference type="NCBIfam" id="TIGR01438">
    <property type="entry name" value="TGR"/>
    <property type="match status" value="1"/>
</dbReference>
<dbReference type="OrthoDB" id="5956163at2759"/>
<dbReference type="EMBL" id="KB302014">
    <property type="protein sequence ID" value="ELU04860.1"/>
    <property type="molecule type" value="Genomic_DNA"/>
</dbReference>
<dbReference type="PRINTS" id="PR00368">
    <property type="entry name" value="FADPNR"/>
</dbReference>
<dbReference type="FunFam" id="3.30.390.30:FF:000004">
    <property type="entry name" value="Thioredoxin reductase 1, cytoplasmic"/>
    <property type="match status" value="1"/>
</dbReference>
<dbReference type="Pfam" id="PF02852">
    <property type="entry name" value="Pyr_redox_dim"/>
    <property type="match status" value="1"/>
</dbReference>
<feature type="binding site" evidence="10">
    <location>
        <position position="342"/>
    </location>
    <ligand>
        <name>FAD</name>
        <dbReference type="ChEBI" id="CHEBI:57692"/>
    </ligand>
</feature>
<reference evidence="16" key="3">
    <citation type="submission" date="2015-06" db="UniProtKB">
        <authorList>
            <consortium name="EnsemblMetazoa"/>
        </authorList>
    </citation>
    <scope>IDENTIFICATION</scope>
</reference>
<dbReference type="InterPro" id="IPR046952">
    <property type="entry name" value="GSHR/TRXR-like"/>
</dbReference>
<feature type="domain" description="FAD/NAD(P)-binding" evidence="14">
    <location>
        <begin position="21"/>
        <end position="358"/>
    </location>
</feature>
<keyword evidence="8 12" id="KW-0676">Redox-active center</keyword>
<accession>R7UF62</accession>
<dbReference type="EC" id="1.8.1.9" evidence="2"/>
<keyword evidence="7" id="KW-1015">Disulfide bond</keyword>
<evidence type="ECO:0000259" key="13">
    <source>
        <dbReference type="Pfam" id="PF02852"/>
    </source>
</evidence>
<evidence type="ECO:0000256" key="1">
    <source>
        <dbReference type="ARBA" id="ARBA00007532"/>
    </source>
</evidence>
<feature type="binding site" evidence="10">
    <location>
        <position position="140"/>
    </location>
    <ligand>
        <name>FAD</name>
        <dbReference type="ChEBI" id="CHEBI:57692"/>
    </ligand>
</feature>
<evidence type="ECO:0000313" key="16">
    <source>
        <dbReference type="EnsemblMetazoa" id="CapteP20352"/>
    </source>
</evidence>
<dbReference type="STRING" id="283909.R7UF62"/>
<dbReference type="GO" id="GO:0050660">
    <property type="term" value="F:flavin adenine dinucleotide binding"/>
    <property type="evidence" value="ECO:0007669"/>
    <property type="project" value="InterPro"/>
</dbReference>
<feature type="binding site" evidence="10">
    <location>
        <position position="76"/>
    </location>
    <ligand>
        <name>FAD</name>
        <dbReference type="ChEBI" id="CHEBI:57692"/>
    </ligand>
</feature>
<evidence type="ECO:0000256" key="2">
    <source>
        <dbReference type="ARBA" id="ARBA00012610"/>
    </source>
</evidence>
<dbReference type="PANTHER" id="PTHR42737">
    <property type="entry name" value="GLUTATHIONE REDUCTASE"/>
    <property type="match status" value="1"/>
</dbReference>
<name>R7UF62_CAPTE</name>
<dbReference type="EnsemblMetazoa" id="CapteT20352">
    <property type="protein sequence ID" value="CapteP20352"/>
    <property type="gene ID" value="CapteG20352"/>
</dbReference>
<dbReference type="SUPFAM" id="SSF51905">
    <property type="entry name" value="FAD/NAD(P)-binding domain"/>
    <property type="match status" value="1"/>
</dbReference>
<evidence type="ECO:0000256" key="3">
    <source>
        <dbReference type="ARBA" id="ARBA00022630"/>
    </source>
</evidence>
<dbReference type="FunFam" id="3.50.50.60:FF:000190">
    <property type="entry name" value="Thioredoxin reductase"/>
    <property type="match status" value="1"/>
</dbReference>
<dbReference type="InterPro" id="IPR004099">
    <property type="entry name" value="Pyr_nucl-diS_OxRdtase_dimer"/>
</dbReference>
<evidence type="ECO:0000256" key="6">
    <source>
        <dbReference type="ARBA" id="ARBA00023002"/>
    </source>
</evidence>
<organism evidence="15">
    <name type="scientific">Capitella teleta</name>
    <name type="common">Polychaete worm</name>
    <dbReference type="NCBI Taxonomy" id="283909"/>
    <lineage>
        <taxon>Eukaryota</taxon>
        <taxon>Metazoa</taxon>
        <taxon>Spiralia</taxon>
        <taxon>Lophotrochozoa</taxon>
        <taxon>Annelida</taxon>
        <taxon>Polychaeta</taxon>
        <taxon>Sedentaria</taxon>
        <taxon>Scolecida</taxon>
        <taxon>Capitellidae</taxon>
        <taxon>Capitella</taxon>
    </lineage>
</organism>
<feature type="active site" description="Proton acceptor" evidence="9">
    <location>
        <position position="480"/>
    </location>
</feature>
<dbReference type="Gene3D" id="3.50.50.60">
    <property type="entry name" value="FAD/NAD(P)-binding domain"/>
    <property type="match status" value="2"/>
</dbReference>
<keyword evidence="17" id="KW-1185">Reference proteome</keyword>
<evidence type="ECO:0000256" key="9">
    <source>
        <dbReference type="PIRSR" id="PIRSR000350-2"/>
    </source>
</evidence>
<evidence type="ECO:0000256" key="5">
    <source>
        <dbReference type="ARBA" id="ARBA00022857"/>
    </source>
</evidence>
<dbReference type="InterPro" id="IPR036188">
    <property type="entry name" value="FAD/NAD-bd_sf"/>
</dbReference>
<dbReference type="EMBL" id="AMQN01008031">
    <property type="status" value="NOT_ANNOTATED_CDS"/>
    <property type="molecule type" value="Genomic_DNA"/>
</dbReference>
<keyword evidence="3 12" id="KW-0285">Flavoprotein</keyword>
<dbReference type="PIRSF" id="PIRSF000350">
    <property type="entry name" value="Mercury_reductase_MerA"/>
    <property type="match status" value="1"/>
</dbReference>
<evidence type="ECO:0000313" key="17">
    <source>
        <dbReference type="Proteomes" id="UP000014760"/>
    </source>
</evidence>
<evidence type="ECO:0000256" key="11">
    <source>
        <dbReference type="PIRSR" id="PIRSR000350-4"/>
    </source>
</evidence>
<dbReference type="GO" id="GO:0006749">
    <property type="term" value="P:glutathione metabolic process"/>
    <property type="evidence" value="ECO:0007669"/>
    <property type="project" value="TreeGrafter"/>
</dbReference>
<dbReference type="GO" id="GO:0045454">
    <property type="term" value="P:cell redox homeostasis"/>
    <property type="evidence" value="ECO:0007669"/>
    <property type="project" value="InterPro"/>
</dbReference>
<evidence type="ECO:0000256" key="8">
    <source>
        <dbReference type="ARBA" id="ARBA00023284"/>
    </source>
</evidence>
<dbReference type="PROSITE" id="PS00076">
    <property type="entry name" value="PYRIDINE_REDOX_1"/>
    <property type="match status" value="1"/>
</dbReference>
<keyword evidence="5" id="KW-0521">NADP</keyword>
<dbReference type="Proteomes" id="UP000014760">
    <property type="component" value="Unassembled WGS sequence"/>
</dbReference>
<reference evidence="17" key="1">
    <citation type="submission" date="2012-12" db="EMBL/GenBank/DDBJ databases">
        <authorList>
            <person name="Hellsten U."/>
            <person name="Grimwood J."/>
            <person name="Chapman J.A."/>
            <person name="Shapiro H."/>
            <person name="Aerts A."/>
            <person name="Otillar R.P."/>
            <person name="Terry A.Y."/>
            <person name="Boore J.L."/>
            <person name="Simakov O."/>
            <person name="Marletaz F."/>
            <person name="Cho S.-J."/>
            <person name="Edsinger-Gonzales E."/>
            <person name="Havlak P."/>
            <person name="Kuo D.-H."/>
            <person name="Larsson T."/>
            <person name="Lv J."/>
            <person name="Arendt D."/>
            <person name="Savage R."/>
            <person name="Osoegawa K."/>
            <person name="de Jong P."/>
            <person name="Lindberg D.R."/>
            <person name="Seaver E.C."/>
            <person name="Weisblat D.A."/>
            <person name="Putnam N.H."/>
            <person name="Grigoriev I.V."/>
            <person name="Rokhsar D.S."/>
        </authorList>
    </citation>
    <scope>NUCLEOTIDE SEQUENCE</scope>
    <source>
        <strain evidence="17">I ESC-2004</strain>
    </source>
</reference>
<dbReference type="InterPro" id="IPR016156">
    <property type="entry name" value="FAD/NAD-linked_Rdtase_dimer_sf"/>
</dbReference>
<evidence type="ECO:0000256" key="4">
    <source>
        <dbReference type="ARBA" id="ARBA00022827"/>
    </source>
</evidence>
<proteinExistence type="inferred from homology"/>
<sequence length="505" mass="54571">METSLPQSFVADQLGASTEEYDLVVIGGGSGGLACSKEASSLGARVAVLDFVDPSPRGTKWGLGGTCVNVGCIPKKLMHHAALSGESMRGAAHYGWKVPPDVPHSWGVLADAVQNHVRSLNWGHRVQLKDKNVEYFNAKGFLVDPNTVKATTAKGKETLLHAKNVVVATGMRPSYPTEVPGAMEYAISSDDIFWMKKPPGKTLVVGASYVALETASFLTGLGYDATAMVRSIPLRGFDQQMAEHVLSHMQEHGTKILHQCVPSAIHSTDSNSPLRVEWLAADGSKAEDSFDTVMMAIGRTPETHSIGLKEIGVQMDAQGFVVGTHHEEAERTSVENVFAIGDILQGRQELTPVAIRAGKLLAHRLFNQSNVQMDYHLVPTTVFTSIEYSCVGLSEEEAEASLGCDAIEIYHAYYKPLEYVIPQKDAQHCYLKVITQRDQPQRVLGMHLLGPNAGEVLQGFAVALRAGLTYETLSSTVGIHPTSAEEMVKVHISKRSGLDPTVTGC</sequence>
<dbReference type="EMBL" id="AMQN01008030">
    <property type="status" value="NOT_ANNOTATED_CDS"/>
    <property type="molecule type" value="Genomic_DNA"/>
</dbReference>
<dbReference type="GO" id="GO:0004362">
    <property type="term" value="F:glutathione-disulfide reductase (NADPH) activity"/>
    <property type="evidence" value="ECO:0007669"/>
    <property type="project" value="TreeGrafter"/>
</dbReference>
<dbReference type="Gene3D" id="3.30.390.30">
    <property type="match status" value="1"/>
</dbReference>
<comment type="similarity">
    <text evidence="1 12">Belongs to the class-I pyridine nucleotide-disulfide oxidoreductase family.</text>
</comment>
<gene>
    <name evidence="15" type="ORF">CAPTEDRAFT_20352</name>
</gene>
<dbReference type="FunCoup" id="R7UF62">
    <property type="interactions" value="1753"/>
</dbReference>
<dbReference type="InterPro" id="IPR012999">
    <property type="entry name" value="Pyr_OxRdtase_I_AS"/>
</dbReference>
<dbReference type="InterPro" id="IPR023753">
    <property type="entry name" value="FAD/NAD-binding_dom"/>
</dbReference>
<reference evidence="15 17" key="2">
    <citation type="journal article" date="2013" name="Nature">
        <title>Insights into bilaterian evolution from three spiralian genomes.</title>
        <authorList>
            <person name="Simakov O."/>
            <person name="Marletaz F."/>
            <person name="Cho S.J."/>
            <person name="Edsinger-Gonzales E."/>
            <person name="Havlak P."/>
            <person name="Hellsten U."/>
            <person name="Kuo D.H."/>
            <person name="Larsson T."/>
            <person name="Lv J."/>
            <person name="Arendt D."/>
            <person name="Savage R."/>
            <person name="Osoegawa K."/>
            <person name="de Jong P."/>
            <person name="Grimwood J."/>
            <person name="Chapman J.A."/>
            <person name="Shapiro H."/>
            <person name="Aerts A."/>
            <person name="Otillar R.P."/>
            <person name="Terry A.Y."/>
            <person name="Boore J.L."/>
            <person name="Grigoriev I.V."/>
            <person name="Lindberg D.R."/>
            <person name="Seaver E.C."/>
            <person name="Weisblat D.A."/>
            <person name="Putnam N.H."/>
            <person name="Rokhsar D.S."/>
        </authorList>
    </citation>
    <scope>NUCLEOTIDE SEQUENCE</scope>
    <source>
        <strain evidence="15 17">I ESC-2004</strain>
    </source>
</reference>
<keyword evidence="4 10" id="KW-0274">FAD</keyword>
<dbReference type="OMA" id="CFDYVKP"/>
<feature type="disulfide bond" description="Redox-active" evidence="11">
    <location>
        <begin position="67"/>
        <end position="72"/>
    </location>
</feature>
<dbReference type="GO" id="GO:0034599">
    <property type="term" value="P:cellular response to oxidative stress"/>
    <property type="evidence" value="ECO:0007669"/>
    <property type="project" value="TreeGrafter"/>
</dbReference>
<dbReference type="GO" id="GO:0004791">
    <property type="term" value="F:thioredoxin-disulfide reductase (NADPH) activity"/>
    <property type="evidence" value="ECO:0007669"/>
    <property type="project" value="UniProtKB-EC"/>
</dbReference>
<evidence type="ECO:0000313" key="15">
    <source>
        <dbReference type="EMBL" id="ELU04860.1"/>
    </source>
</evidence>
<dbReference type="PRINTS" id="PR00411">
    <property type="entry name" value="PNDRDTASEI"/>
</dbReference>
<evidence type="ECO:0000256" key="12">
    <source>
        <dbReference type="RuleBase" id="RU003691"/>
    </source>
</evidence>